<dbReference type="InterPro" id="IPR050261">
    <property type="entry name" value="FrsA_esterase"/>
</dbReference>
<dbReference type="PANTHER" id="PTHR22946:SF9">
    <property type="entry name" value="POLYKETIDE TRANSFERASE AF380"/>
    <property type="match status" value="1"/>
</dbReference>
<dbReference type="AlphaFoldDB" id="A0A1H1A4G5"/>
<dbReference type="KEGG" id="acry:AC20117_13685"/>
<evidence type="ECO:0000256" key="2">
    <source>
        <dbReference type="ARBA" id="ARBA00022801"/>
    </source>
</evidence>
<dbReference type="OrthoDB" id="9789573at2"/>
<comment type="similarity">
    <text evidence="1">Belongs to the AB hydrolase superfamily.</text>
</comment>
<protein>
    <submittedName>
        <fullName evidence="4">Putative redox protein</fullName>
    </submittedName>
</protein>
<keyword evidence="2" id="KW-0378">Hydrolase</keyword>
<dbReference type="InterPro" id="IPR029058">
    <property type="entry name" value="AB_hydrolase_fold"/>
</dbReference>
<gene>
    <name evidence="4" type="ORF">SAMN04489742_0727</name>
</gene>
<evidence type="ECO:0000313" key="5">
    <source>
        <dbReference type="Proteomes" id="UP000181917"/>
    </source>
</evidence>
<dbReference type="SUPFAM" id="SSF53474">
    <property type="entry name" value="alpha/beta-Hydrolases"/>
    <property type="match status" value="1"/>
</dbReference>
<dbReference type="Proteomes" id="UP000181917">
    <property type="component" value="Unassembled WGS sequence"/>
</dbReference>
<organism evidence="4 5">
    <name type="scientific">Crystallibacter crystallopoietes</name>
    <dbReference type="NCBI Taxonomy" id="37928"/>
    <lineage>
        <taxon>Bacteria</taxon>
        <taxon>Bacillati</taxon>
        <taxon>Actinomycetota</taxon>
        <taxon>Actinomycetes</taxon>
        <taxon>Micrococcales</taxon>
        <taxon>Micrococcaceae</taxon>
        <taxon>Crystallibacter</taxon>
    </lineage>
</organism>
<dbReference type="PANTHER" id="PTHR22946">
    <property type="entry name" value="DIENELACTONE HYDROLASE DOMAIN-CONTAINING PROTEIN-RELATED"/>
    <property type="match status" value="1"/>
</dbReference>
<dbReference type="EMBL" id="FNKH01000002">
    <property type="protein sequence ID" value="SDQ34206.1"/>
    <property type="molecule type" value="Genomic_DNA"/>
</dbReference>
<dbReference type="RefSeq" id="WP_074699262.1">
    <property type="nucleotide sequence ID" value="NZ_CP018863.1"/>
</dbReference>
<dbReference type="Gene3D" id="3.40.50.1820">
    <property type="entry name" value="alpha/beta hydrolase"/>
    <property type="match status" value="1"/>
</dbReference>
<dbReference type="STRING" id="37928.SAMN04489742_0727"/>
<feature type="domain" description="Serine aminopeptidase S33" evidence="3">
    <location>
        <begin position="27"/>
        <end position="139"/>
    </location>
</feature>
<sequence length="259" mass="27369">MTTFEKVSFPGVGGTTLAGVLDIPDGEVRAWALFCHGFTLGKNSAAAARISKALARHGIGVLRYDAAGLGGSTGDWSAATFSTKMADIGSAAAFMRESGRRISLLIGHSLGGAAVLGAVGGLDEVKAVATVAAPFRPDHVTHLFDEEIDDVERTGSAEITLGGKRLEIRRQLVEDLRRTDLTGCISNLDRPLLVMHSPTDNTVGVENAGEIFAAAKHPKSFISLEGSNHMLTDRDQTDRAGLLIAAWANQYLDTEDPLS</sequence>
<keyword evidence="5" id="KW-1185">Reference proteome</keyword>
<proteinExistence type="inferred from homology"/>
<dbReference type="InterPro" id="IPR022742">
    <property type="entry name" value="Hydrolase_4"/>
</dbReference>
<evidence type="ECO:0000259" key="3">
    <source>
        <dbReference type="Pfam" id="PF12146"/>
    </source>
</evidence>
<name>A0A1H1A4G5_9MICC</name>
<dbReference type="GO" id="GO:0052689">
    <property type="term" value="F:carboxylic ester hydrolase activity"/>
    <property type="evidence" value="ECO:0007669"/>
    <property type="project" value="UniProtKB-ARBA"/>
</dbReference>
<evidence type="ECO:0000256" key="1">
    <source>
        <dbReference type="ARBA" id="ARBA00008645"/>
    </source>
</evidence>
<dbReference type="Pfam" id="PF12146">
    <property type="entry name" value="Hydrolase_4"/>
    <property type="match status" value="1"/>
</dbReference>
<reference evidence="4 5" key="1">
    <citation type="submission" date="2016-10" db="EMBL/GenBank/DDBJ databases">
        <authorList>
            <person name="de Groot N.N."/>
        </authorList>
    </citation>
    <scope>NUCLEOTIDE SEQUENCE [LARGE SCALE GENOMIC DNA]</scope>
    <source>
        <strain evidence="4 5">DSM 20117</strain>
    </source>
</reference>
<evidence type="ECO:0000313" key="4">
    <source>
        <dbReference type="EMBL" id="SDQ34206.1"/>
    </source>
</evidence>
<accession>A0A1H1A4G5</accession>